<accession>A0A072TMB9</accession>
<feature type="region of interest" description="Disordered" evidence="1">
    <location>
        <begin position="1"/>
        <end position="54"/>
    </location>
</feature>
<reference evidence="2 4" key="1">
    <citation type="journal article" date="2011" name="Nature">
        <title>The Medicago genome provides insight into the evolution of rhizobial symbioses.</title>
        <authorList>
            <person name="Young N.D."/>
            <person name="Debelle F."/>
            <person name="Oldroyd G.E."/>
            <person name="Geurts R."/>
            <person name="Cannon S.B."/>
            <person name="Udvardi M.K."/>
            <person name="Benedito V.A."/>
            <person name="Mayer K.F."/>
            <person name="Gouzy J."/>
            <person name="Schoof H."/>
            <person name="Van de Peer Y."/>
            <person name="Proost S."/>
            <person name="Cook D.R."/>
            <person name="Meyers B.C."/>
            <person name="Spannagl M."/>
            <person name="Cheung F."/>
            <person name="De Mita S."/>
            <person name="Krishnakumar V."/>
            <person name="Gundlach H."/>
            <person name="Zhou S."/>
            <person name="Mudge J."/>
            <person name="Bharti A.K."/>
            <person name="Murray J.D."/>
            <person name="Naoumkina M.A."/>
            <person name="Rosen B."/>
            <person name="Silverstein K.A."/>
            <person name="Tang H."/>
            <person name="Rombauts S."/>
            <person name="Zhao P.X."/>
            <person name="Zhou P."/>
            <person name="Barbe V."/>
            <person name="Bardou P."/>
            <person name="Bechner M."/>
            <person name="Bellec A."/>
            <person name="Berger A."/>
            <person name="Berges H."/>
            <person name="Bidwell S."/>
            <person name="Bisseling T."/>
            <person name="Choisne N."/>
            <person name="Couloux A."/>
            <person name="Denny R."/>
            <person name="Deshpande S."/>
            <person name="Dai X."/>
            <person name="Doyle J.J."/>
            <person name="Dudez A.M."/>
            <person name="Farmer A.D."/>
            <person name="Fouteau S."/>
            <person name="Franken C."/>
            <person name="Gibelin C."/>
            <person name="Gish J."/>
            <person name="Goldstein S."/>
            <person name="Gonzalez A.J."/>
            <person name="Green P.J."/>
            <person name="Hallab A."/>
            <person name="Hartog M."/>
            <person name="Hua A."/>
            <person name="Humphray S.J."/>
            <person name="Jeong D.H."/>
            <person name="Jing Y."/>
            <person name="Jocker A."/>
            <person name="Kenton S.M."/>
            <person name="Kim D.J."/>
            <person name="Klee K."/>
            <person name="Lai H."/>
            <person name="Lang C."/>
            <person name="Lin S."/>
            <person name="Macmil S.L."/>
            <person name="Magdelenat G."/>
            <person name="Matthews L."/>
            <person name="McCorrison J."/>
            <person name="Monaghan E.L."/>
            <person name="Mun J.H."/>
            <person name="Najar F.Z."/>
            <person name="Nicholson C."/>
            <person name="Noirot C."/>
            <person name="O'Bleness M."/>
            <person name="Paule C.R."/>
            <person name="Poulain J."/>
            <person name="Prion F."/>
            <person name="Qin B."/>
            <person name="Qu C."/>
            <person name="Retzel E.F."/>
            <person name="Riddle C."/>
            <person name="Sallet E."/>
            <person name="Samain S."/>
            <person name="Samson N."/>
            <person name="Sanders I."/>
            <person name="Saurat O."/>
            <person name="Scarpelli C."/>
            <person name="Schiex T."/>
            <person name="Segurens B."/>
            <person name="Severin A.J."/>
            <person name="Sherrier D.J."/>
            <person name="Shi R."/>
            <person name="Sims S."/>
            <person name="Singer S.R."/>
            <person name="Sinharoy S."/>
            <person name="Sterck L."/>
            <person name="Viollet A."/>
            <person name="Wang B.B."/>
            <person name="Wang K."/>
            <person name="Wang M."/>
            <person name="Wang X."/>
            <person name="Warfsmann J."/>
            <person name="Weissenbach J."/>
            <person name="White D.D."/>
            <person name="White J.D."/>
            <person name="Wiley G.B."/>
            <person name="Wincker P."/>
            <person name="Xing Y."/>
            <person name="Yang L."/>
            <person name="Yao Z."/>
            <person name="Ying F."/>
            <person name="Zhai J."/>
            <person name="Zhou L."/>
            <person name="Zuber A."/>
            <person name="Denarie J."/>
            <person name="Dixon R.A."/>
            <person name="May G.D."/>
            <person name="Schwartz D.C."/>
            <person name="Rogers J."/>
            <person name="Quetier F."/>
            <person name="Town C.D."/>
            <person name="Roe B.A."/>
        </authorList>
    </citation>
    <scope>NUCLEOTIDE SEQUENCE [LARGE SCALE GENOMIC DNA]</scope>
    <source>
        <strain evidence="2">A17</strain>
        <strain evidence="3 4">cv. Jemalong A17</strain>
    </source>
</reference>
<feature type="compositionally biased region" description="Basic residues" evidence="1">
    <location>
        <begin position="22"/>
        <end position="32"/>
    </location>
</feature>
<evidence type="ECO:0000313" key="3">
    <source>
        <dbReference type="EnsemblPlants" id="KEH17983"/>
    </source>
</evidence>
<reference evidence="3" key="3">
    <citation type="submission" date="2015-04" db="UniProtKB">
        <authorList>
            <consortium name="EnsemblPlants"/>
        </authorList>
    </citation>
    <scope>IDENTIFICATION</scope>
    <source>
        <strain evidence="3">cv. Jemalong A17</strain>
    </source>
</reference>
<dbReference type="HOGENOM" id="CLU_3053452_0_0_1"/>
<feature type="compositionally biased region" description="Basic and acidic residues" evidence="1">
    <location>
        <begin position="33"/>
        <end position="54"/>
    </location>
</feature>
<reference evidence="2 4" key="2">
    <citation type="journal article" date="2014" name="BMC Genomics">
        <title>An improved genome release (version Mt4.0) for the model legume Medicago truncatula.</title>
        <authorList>
            <person name="Tang H."/>
            <person name="Krishnakumar V."/>
            <person name="Bidwell S."/>
            <person name="Rosen B."/>
            <person name="Chan A."/>
            <person name="Zhou S."/>
            <person name="Gentzbittel L."/>
            <person name="Childs K.L."/>
            <person name="Yandell M."/>
            <person name="Gundlach H."/>
            <person name="Mayer K.F."/>
            <person name="Schwartz D.C."/>
            <person name="Town C.D."/>
        </authorList>
    </citation>
    <scope>GENOME REANNOTATION</scope>
    <source>
        <strain evidence="2">A17</strain>
        <strain evidence="3 4">cv. Jemalong A17</strain>
    </source>
</reference>
<keyword evidence="4" id="KW-1185">Reference proteome</keyword>
<dbReference type="EnsemblPlants" id="KEH17983">
    <property type="protein sequence ID" value="KEH17983"/>
    <property type="gene ID" value="MTR_8g009525"/>
</dbReference>
<evidence type="ECO:0000313" key="2">
    <source>
        <dbReference type="EMBL" id="KEH17983.1"/>
    </source>
</evidence>
<organism evidence="2 4">
    <name type="scientific">Medicago truncatula</name>
    <name type="common">Barrel medic</name>
    <name type="synonym">Medicago tribuloides</name>
    <dbReference type="NCBI Taxonomy" id="3880"/>
    <lineage>
        <taxon>Eukaryota</taxon>
        <taxon>Viridiplantae</taxon>
        <taxon>Streptophyta</taxon>
        <taxon>Embryophyta</taxon>
        <taxon>Tracheophyta</taxon>
        <taxon>Spermatophyta</taxon>
        <taxon>Magnoliopsida</taxon>
        <taxon>eudicotyledons</taxon>
        <taxon>Gunneridae</taxon>
        <taxon>Pentapetalae</taxon>
        <taxon>rosids</taxon>
        <taxon>fabids</taxon>
        <taxon>Fabales</taxon>
        <taxon>Fabaceae</taxon>
        <taxon>Papilionoideae</taxon>
        <taxon>50 kb inversion clade</taxon>
        <taxon>NPAAA clade</taxon>
        <taxon>Hologalegina</taxon>
        <taxon>IRL clade</taxon>
        <taxon>Trifolieae</taxon>
        <taxon>Medicago</taxon>
    </lineage>
</organism>
<protein>
    <submittedName>
        <fullName evidence="2 3">Uncharacterized protein</fullName>
    </submittedName>
</protein>
<dbReference type="Proteomes" id="UP000002051">
    <property type="component" value="Chromosome 8"/>
</dbReference>
<evidence type="ECO:0000256" key="1">
    <source>
        <dbReference type="SAM" id="MobiDB-lite"/>
    </source>
</evidence>
<evidence type="ECO:0000313" key="4">
    <source>
        <dbReference type="Proteomes" id="UP000002051"/>
    </source>
</evidence>
<dbReference type="AlphaFoldDB" id="A0A072TMB9"/>
<dbReference type="EMBL" id="CM001224">
    <property type="protein sequence ID" value="KEH17983.1"/>
    <property type="molecule type" value="Genomic_DNA"/>
</dbReference>
<name>A0A072TMB9_MEDTR</name>
<sequence length="54" mass="6733">MNEKFFTLLSEKKHGSEMNTMRSKRNRNRKRENKNWRENLREALPLRERGEKKE</sequence>
<proteinExistence type="predicted"/>
<gene>
    <name evidence="2" type="ordered locus">MTR_8g009525</name>
</gene>